<dbReference type="Pfam" id="PF00903">
    <property type="entry name" value="Glyoxalase"/>
    <property type="match status" value="1"/>
</dbReference>
<dbReference type="AlphaFoldDB" id="A0A8J2TMN3"/>
<dbReference type="PROSITE" id="PS51819">
    <property type="entry name" value="VOC"/>
    <property type="match status" value="1"/>
</dbReference>
<dbReference type="InterPro" id="IPR004360">
    <property type="entry name" value="Glyas_Fos-R_dOase_dom"/>
</dbReference>
<dbReference type="Proteomes" id="UP000598120">
    <property type="component" value="Unassembled WGS sequence"/>
</dbReference>
<sequence>MKFNQLVPMLYTEQLEETIAFYTTQLGFICLEKNEDWQWASLSKDDVDIMLAKPNAHMPFSTPTFTGSFYIKVNDVEALWKSLKDKVEICYPIETFDWNMREFAIYDNNKYVIQFGQEVLS</sequence>
<dbReference type="Gene3D" id="3.10.180.10">
    <property type="entry name" value="2,3-Dihydroxybiphenyl 1,2-Dioxygenase, domain 1"/>
    <property type="match status" value="1"/>
</dbReference>
<dbReference type="RefSeq" id="WP_188604892.1">
    <property type="nucleotide sequence ID" value="NZ_BMIC01000001.1"/>
</dbReference>
<keyword evidence="3" id="KW-1185">Reference proteome</keyword>
<evidence type="ECO:0000259" key="1">
    <source>
        <dbReference type="PROSITE" id="PS51819"/>
    </source>
</evidence>
<name>A0A8J2TMN3_9FLAO</name>
<feature type="domain" description="VOC" evidence="1">
    <location>
        <begin position="2"/>
        <end position="118"/>
    </location>
</feature>
<evidence type="ECO:0000313" key="3">
    <source>
        <dbReference type="Proteomes" id="UP000598120"/>
    </source>
</evidence>
<reference evidence="2 3" key="1">
    <citation type="journal article" date="2014" name="Int. J. Syst. Evol. Microbiol.">
        <title>Complete genome sequence of Corynebacterium casei LMG S-19264T (=DSM 44701T), isolated from a smear-ripened cheese.</title>
        <authorList>
            <consortium name="US DOE Joint Genome Institute (JGI-PGF)"/>
            <person name="Walter F."/>
            <person name="Albersmeier A."/>
            <person name="Kalinowski J."/>
            <person name="Ruckert C."/>
        </authorList>
    </citation>
    <scope>NUCLEOTIDE SEQUENCE [LARGE SCALE GENOMIC DNA]</scope>
    <source>
        <strain evidence="2 3">CGMCC 1.15295</strain>
    </source>
</reference>
<evidence type="ECO:0000313" key="2">
    <source>
        <dbReference type="EMBL" id="GFZ79347.1"/>
    </source>
</evidence>
<gene>
    <name evidence="2" type="ORF">GCM10011531_06390</name>
</gene>
<comment type="caution">
    <text evidence="2">The sequence shown here is derived from an EMBL/GenBank/DDBJ whole genome shotgun (WGS) entry which is preliminary data.</text>
</comment>
<dbReference type="InterPro" id="IPR029068">
    <property type="entry name" value="Glyas_Bleomycin-R_OHBP_Dase"/>
</dbReference>
<proteinExistence type="predicted"/>
<dbReference type="SUPFAM" id="SSF54593">
    <property type="entry name" value="Glyoxalase/Bleomycin resistance protein/Dihydroxybiphenyl dioxygenase"/>
    <property type="match status" value="1"/>
</dbReference>
<organism evidence="2 3">
    <name type="scientific">Aquaticitalea lipolytica</name>
    <dbReference type="NCBI Taxonomy" id="1247562"/>
    <lineage>
        <taxon>Bacteria</taxon>
        <taxon>Pseudomonadati</taxon>
        <taxon>Bacteroidota</taxon>
        <taxon>Flavobacteriia</taxon>
        <taxon>Flavobacteriales</taxon>
        <taxon>Flavobacteriaceae</taxon>
        <taxon>Aquaticitalea</taxon>
    </lineage>
</organism>
<dbReference type="InterPro" id="IPR037523">
    <property type="entry name" value="VOC_core"/>
</dbReference>
<protein>
    <recommendedName>
        <fullName evidence="1">VOC domain-containing protein</fullName>
    </recommendedName>
</protein>
<accession>A0A8J2TMN3</accession>
<dbReference type="EMBL" id="BMIC01000001">
    <property type="protein sequence ID" value="GFZ79347.1"/>
    <property type="molecule type" value="Genomic_DNA"/>
</dbReference>